<dbReference type="PANTHER" id="PTHR47331">
    <property type="entry name" value="PHD-TYPE DOMAIN-CONTAINING PROTEIN"/>
    <property type="match status" value="1"/>
</dbReference>
<gene>
    <name evidence="1" type="ORF">PACLA_8A076623</name>
</gene>
<dbReference type="OrthoDB" id="8932594at2759"/>
<protein>
    <submittedName>
        <fullName evidence="1">Uncharacterized protein</fullName>
    </submittedName>
</protein>
<reference evidence="1" key="1">
    <citation type="submission" date="2020-04" db="EMBL/GenBank/DDBJ databases">
        <authorList>
            <person name="Alioto T."/>
            <person name="Alioto T."/>
            <person name="Gomez Garrido J."/>
        </authorList>
    </citation>
    <scope>NUCLEOTIDE SEQUENCE</scope>
    <source>
        <strain evidence="1">A484AB</strain>
    </source>
</reference>
<organism evidence="1 2">
    <name type="scientific">Paramuricea clavata</name>
    <name type="common">Red gorgonian</name>
    <name type="synonym">Violescent sea-whip</name>
    <dbReference type="NCBI Taxonomy" id="317549"/>
    <lineage>
        <taxon>Eukaryota</taxon>
        <taxon>Metazoa</taxon>
        <taxon>Cnidaria</taxon>
        <taxon>Anthozoa</taxon>
        <taxon>Octocorallia</taxon>
        <taxon>Malacalcyonacea</taxon>
        <taxon>Plexauridae</taxon>
        <taxon>Paramuricea</taxon>
    </lineage>
</organism>
<comment type="caution">
    <text evidence="1">The sequence shown here is derived from an EMBL/GenBank/DDBJ whole genome shotgun (WGS) entry which is preliminary data.</text>
</comment>
<evidence type="ECO:0000313" key="1">
    <source>
        <dbReference type="EMBL" id="CAB4037386.1"/>
    </source>
</evidence>
<name>A0A7D9JWV2_PARCT</name>
<feature type="non-terminal residue" evidence="1">
    <location>
        <position position="323"/>
    </location>
</feature>
<proteinExistence type="predicted"/>
<accession>A0A7D9JWV2</accession>
<dbReference type="PANTHER" id="PTHR47331:SF7">
    <property type="match status" value="1"/>
</dbReference>
<dbReference type="EMBL" id="CACRXK020023024">
    <property type="protein sequence ID" value="CAB4037386.1"/>
    <property type="molecule type" value="Genomic_DNA"/>
</dbReference>
<dbReference type="AlphaFoldDB" id="A0A7D9JWV2"/>
<dbReference type="Proteomes" id="UP001152795">
    <property type="component" value="Unassembled WGS sequence"/>
</dbReference>
<keyword evidence="2" id="KW-1185">Reference proteome</keyword>
<sequence>MAINAKKTKDMWISFTDAIPEPPRLRIGNGLIERVNAFKLFGVSFQNNLKWNAHVEEITRKANKRLYHLRECRKSQLPAEVGIITYQSKIRPILECSKDLVVESVDGNKNHQLSNVIECNAIPDSKEEIPSTEVTRAHPHLHEIVDKISEIRGDVDILLRIGRNAPPLQKVHESRNGPRNAPWAQRLDLGWVIIGNACLDGAHTPKPSCYKTNVLESGRPSILSPCPNRFHIKEYTSTVSAVPCDENNDQRKETFENGNFDDGLAAKVFASSKDDNKPGPSVKDTRFVNIMEHQTVKNEAGNWEAPLPFRNPISRLPDNREDT</sequence>
<evidence type="ECO:0000313" key="2">
    <source>
        <dbReference type="Proteomes" id="UP001152795"/>
    </source>
</evidence>